<dbReference type="PANTHER" id="PTHR19305">
    <property type="entry name" value="SYNAPTOSOMAL ASSOCIATED PROTEIN"/>
    <property type="match status" value="1"/>
</dbReference>
<dbReference type="PROSITE" id="PS50192">
    <property type="entry name" value="T_SNARE"/>
    <property type="match status" value="1"/>
</dbReference>
<dbReference type="EMBL" id="SBHS01000007">
    <property type="protein sequence ID" value="TWU75478.1"/>
    <property type="molecule type" value="Genomic_DNA"/>
</dbReference>
<evidence type="ECO:0000256" key="3">
    <source>
        <dbReference type="SAM" id="MobiDB-lite"/>
    </source>
</evidence>
<dbReference type="CDD" id="cd15857">
    <property type="entry name" value="SNARE_SEC9C"/>
    <property type="match status" value="1"/>
</dbReference>
<feature type="compositionally biased region" description="Gly residues" evidence="3">
    <location>
        <begin position="68"/>
        <end position="78"/>
    </location>
</feature>
<name>A0A167B4M9_METRR</name>
<feature type="compositionally biased region" description="Basic and acidic residues" evidence="3">
    <location>
        <begin position="8"/>
        <end position="18"/>
    </location>
</feature>
<evidence type="ECO:0000256" key="1">
    <source>
        <dbReference type="ARBA" id="ARBA00009480"/>
    </source>
</evidence>
<protein>
    <submittedName>
        <fullName evidence="5">Target SNARE coiled-coil domain protein</fullName>
    </submittedName>
</protein>
<evidence type="ECO:0000313" key="8">
    <source>
        <dbReference type="Proteomes" id="UP000317257"/>
    </source>
</evidence>
<reference evidence="6" key="3">
    <citation type="journal article" date="2019" name="Microbiol. Resour. Announc.">
        <title>Genome Sequence of Metarhizium rileyi, a Microbial Control Agent for Lepidoptera.</title>
        <authorList>
            <person name="Binneck E."/>
            <person name="Lastra C.C.L."/>
            <person name="Sosa-Gomez D.R."/>
        </authorList>
    </citation>
    <scope>NUCLEOTIDE SEQUENCE</scope>
    <source>
        <strain evidence="6">Cep018-CH2</strain>
    </source>
</reference>
<evidence type="ECO:0000313" key="5">
    <source>
        <dbReference type="EMBL" id="OAA39647.1"/>
    </source>
</evidence>
<dbReference type="EMBL" id="AZHC01000021">
    <property type="protein sequence ID" value="OAA39647.1"/>
    <property type="molecule type" value="Genomic_DNA"/>
</dbReference>
<dbReference type="Proteomes" id="UP000243498">
    <property type="component" value="Unassembled WGS sequence"/>
</dbReference>
<feature type="coiled-coil region" evidence="2">
    <location>
        <begin position="233"/>
        <end position="260"/>
    </location>
</feature>
<organism evidence="5 7">
    <name type="scientific">Metarhizium rileyi (strain RCEF 4871)</name>
    <name type="common">Nomuraea rileyi</name>
    <dbReference type="NCBI Taxonomy" id="1649241"/>
    <lineage>
        <taxon>Eukaryota</taxon>
        <taxon>Fungi</taxon>
        <taxon>Dikarya</taxon>
        <taxon>Ascomycota</taxon>
        <taxon>Pezizomycotina</taxon>
        <taxon>Sordariomycetes</taxon>
        <taxon>Hypocreomycetidae</taxon>
        <taxon>Hypocreales</taxon>
        <taxon>Clavicipitaceae</taxon>
        <taxon>Metarhizium</taxon>
    </lineage>
</organism>
<dbReference type="OrthoDB" id="18679at2759"/>
<proteinExistence type="inferred from homology"/>
<dbReference type="GO" id="GO:0006906">
    <property type="term" value="P:vesicle fusion"/>
    <property type="evidence" value="ECO:0007669"/>
    <property type="project" value="TreeGrafter"/>
</dbReference>
<evidence type="ECO:0000313" key="7">
    <source>
        <dbReference type="Proteomes" id="UP000243498"/>
    </source>
</evidence>
<keyword evidence="2" id="KW-0175">Coiled coil</keyword>
<dbReference type="GO" id="GO:0031201">
    <property type="term" value="C:SNARE complex"/>
    <property type="evidence" value="ECO:0007669"/>
    <property type="project" value="TreeGrafter"/>
</dbReference>
<feature type="domain" description="T-SNARE coiled-coil homology" evidence="4">
    <location>
        <begin position="351"/>
        <end position="413"/>
    </location>
</feature>
<feature type="compositionally biased region" description="Basic and acidic residues" evidence="3">
    <location>
        <begin position="280"/>
        <end position="304"/>
    </location>
</feature>
<accession>A0A167B4M9</accession>
<sequence length="414" mass="45439">MKRFGFGKKGDDGSRKDSSQSNQSDNPYALQGDNDPYADSAKYANMTPYQQARAGATVGQQHTPSSNGPGGRPGGGYDSGHPNEASKNSYSVPPSAGYGADRYGSADGYGSPRYNNPAAGVRGQAGYGGFSPAGNEPDQNFAERQQSYTAPPATSPYGQSGTDDNAYGGGYGELRELTAEEQEEAEYQSILAQKRQIQQDSVSSVSRSVQMARRANEVGQATLARLGAQGERLQNTERNLDLAANQNKVAQDRAAELKTLNRSMFAVHVGNPFTSKQRQQRADEEVINRHRAERDQRESTRREGYAANQRMESTFKDISAAEARPRPQPRKKDYGKFVLDEEDEESRLEGMRAEDEIDDQLGELGQQVSTMNLIGKAIGREVEIQNTQIDRIMSKSDAVDDATRMNRERLARIK</sequence>
<dbReference type="CDD" id="cd15886">
    <property type="entry name" value="SNARE_SEC9N"/>
    <property type="match status" value="1"/>
</dbReference>
<reference evidence="8" key="2">
    <citation type="submission" date="2018-12" db="EMBL/GenBank/DDBJ databases">
        <title>The complete genome of Metarhizium rileyi, a key fungal pathogen of Lepidoptera.</title>
        <authorList>
            <person name="Binneck E."/>
            <person name="Lastra C.C.L."/>
            <person name="Sosa-Gomez D.R."/>
        </authorList>
    </citation>
    <scope>NUCLEOTIDE SEQUENCE [LARGE SCALE GENOMIC DNA]</scope>
    <source>
        <strain evidence="8">Cep018-CH2</strain>
    </source>
</reference>
<dbReference type="GO" id="GO:0005484">
    <property type="term" value="F:SNAP receptor activity"/>
    <property type="evidence" value="ECO:0007669"/>
    <property type="project" value="TreeGrafter"/>
</dbReference>
<dbReference type="AlphaFoldDB" id="A0A167B4M9"/>
<dbReference type="Gene3D" id="1.20.5.110">
    <property type="match status" value="2"/>
</dbReference>
<feature type="region of interest" description="Disordered" evidence="3">
    <location>
        <begin position="1"/>
        <end position="185"/>
    </location>
</feature>
<dbReference type="STRING" id="1081105.A0A167B4M9"/>
<dbReference type="GO" id="GO:0019905">
    <property type="term" value="F:syntaxin binding"/>
    <property type="evidence" value="ECO:0007669"/>
    <property type="project" value="TreeGrafter"/>
</dbReference>
<accession>A0A5C6GF21</accession>
<comment type="similarity">
    <text evidence="1">Belongs to the SNAP-25 family.</text>
</comment>
<gene>
    <name evidence="6" type="ORF">ED733_005194</name>
    <name evidence="5" type="ORF">NOR_06067</name>
</gene>
<feature type="region of interest" description="Disordered" evidence="3">
    <location>
        <begin position="275"/>
        <end position="332"/>
    </location>
</feature>
<dbReference type="Proteomes" id="UP000317257">
    <property type="component" value="Unassembled WGS sequence"/>
</dbReference>
<reference evidence="5 7" key="1">
    <citation type="journal article" date="2016" name="Genome Biol. Evol.">
        <title>Divergent and convergent evolution of fungal pathogenicity.</title>
        <authorList>
            <person name="Shang Y."/>
            <person name="Xiao G."/>
            <person name="Zheng P."/>
            <person name="Cen K."/>
            <person name="Zhan S."/>
            <person name="Wang C."/>
        </authorList>
    </citation>
    <scope>NUCLEOTIDE SEQUENCE [LARGE SCALE GENOMIC DNA]</scope>
    <source>
        <strain evidence="5 7">RCEF 4871</strain>
    </source>
</reference>
<dbReference type="SUPFAM" id="SSF58038">
    <property type="entry name" value="SNARE fusion complex"/>
    <property type="match status" value="2"/>
</dbReference>
<keyword evidence="7" id="KW-1185">Reference proteome</keyword>
<dbReference type="OMA" id="TNQRMER"/>
<dbReference type="GO" id="GO:0005886">
    <property type="term" value="C:plasma membrane"/>
    <property type="evidence" value="ECO:0007669"/>
    <property type="project" value="TreeGrafter"/>
</dbReference>
<evidence type="ECO:0000313" key="6">
    <source>
        <dbReference type="EMBL" id="TWU75478.1"/>
    </source>
</evidence>
<evidence type="ECO:0000259" key="4">
    <source>
        <dbReference type="PROSITE" id="PS50192"/>
    </source>
</evidence>
<evidence type="ECO:0000256" key="2">
    <source>
        <dbReference type="SAM" id="Coils"/>
    </source>
</evidence>
<dbReference type="SMART" id="SM00397">
    <property type="entry name" value="t_SNARE"/>
    <property type="match status" value="2"/>
</dbReference>
<dbReference type="InterPro" id="IPR000727">
    <property type="entry name" value="T_SNARE_dom"/>
</dbReference>
<dbReference type="PANTHER" id="PTHR19305:SF9">
    <property type="entry name" value="SYNAPTOSOMAL-ASSOCIATED PROTEIN 29"/>
    <property type="match status" value="1"/>
</dbReference>
<comment type="caution">
    <text evidence="5">The sequence shown here is derived from an EMBL/GenBank/DDBJ whole genome shotgun (WGS) entry which is preliminary data.</text>
</comment>
<dbReference type="GO" id="GO:0006887">
    <property type="term" value="P:exocytosis"/>
    <property type="evidence" value="ECO:0007669"/>
    <property type="project" value="TreeGrafter"/>
</dbReference>